<dbReference type="EMBL" id="ML119057">
    <property type="protein sequence ID" value="ROT37370.1"/>
    <property type="molecule type" value="Genomic_DNA"/>
</dbReference>
<proteinExistence type="predicted"/>
<evidence type="ECO:0000313" key="3">
    <source>
        <dbReference type="EMBL" id="ROT37370.1"/>
    </source>
</evidence>
<dbReference type="STRING" id="1314773.A0A3N2PSB9"/>
<organism evidence="3 4">
    <name type="scientific">Sodiomyces alkalinus (strain CBS 110278 / VKM F-3762 / F11)</name>
    <name type="common">Alkaliphilic filamentous fungus</name>
    <dbReference type="NCBI Taxonomy" id="1314773"/>
    <lineage>
        <taxon>Eukaryota</taxon>
        <taxon>Fungi</taxon>
        <taxon>Dikarya</taxon>
        <taxon>Ascomycota</taxon>
        <taxon>Pezizomycotina</taxon>
        <taxon>Sordariomycetes</taxon>
        <taxon>Hypocreomycetidae</taxon>
        <taxon>Glomerellales</taxon>
        <taxon>Plectosphaerellaceae</taxon>
        <taxon>Sodiomyces</taxon>
    </lineage>
</organism>
<dbReference type="Proteomes" id="UP000272025">
    <property type="component" value="Unassembled WGS sequence"/>
</dbReference>
<dbReference type="AlphaFoldDB" id="A0A3N2PSB9"/>
<dbReference type="RefSeq" id="XP_028465176.1">
    <property type="nucleotide sequence ID" value="XM_028615071.1"/>
</dbReference>
<keyword evidence="4" id="KW-1185">Reference proteome</keyword>
<evidence type="ECO:0000256" key="1">
    <source>
        <dbReference type="SAM" id="MobiDB-lite"/>
    </source>
</evidence>
<evidence type="ECO:0000313" key="4">
    <source>
        <dbReference type="Proteomes" id="UP000272025"/>
    </source>
</evidence>
<sequence>MGRLLAVLVFALWAAVCPSRANQIPQLAMGLGLSTIDSSEAQLSDLLVPETSANSSVVSSEDLDGNELGLVALMPRQRQCVNPGHYICADGVRCCPNGDTCVSVGCCRGNTRLCSANSCYDPSSEKCCSDYIVCPSGWDCVGGGCCPSGQRRCGNSKCYNPNTQTCCTGPGTVWACTRSQACCPNGYCRNPNTEQCCQGGTCDNDTTCCRYECCRSIGYCGSDGYCKPCPPATRTVTSTWSSTTTLFRTVTITRDPAPETEDAPEFTCIPMTATNIEGATLELAEDCGLQYNPPASPTTTPAAAAAAAAIRARDSNPDPTIAAANPLLLPRQANCVPFTTQTTTMWVTQPFTTTQTRSRTIRGPGDDEGFSCPEMEATNAVGDVLAMDASCALSFSPGTPTTPTTPTTPPAGPTVADQGPGPLDPGSGAGSLWSSFSTVRHSVVVAVCVVYVLL</sequence>
<feature type="region of interest" description="Disordered" evidence="1">
    <location>
        <begin position="395"/>
        <end position="427"/>
    </location>
</feature>
<keyword evidence="2" id="KW-0732">Signal</keyword>
<accession>A0A3N2PSB9</accession>
<dbReference type="GeneID" id="39583548"/>
<protein>
    <recommendedName>
        <fullName evidence="5">GPI anchored protein</fullName>
    </recommendedName>
</protein>
<gene>
    <name evidence="3" type="ORF">SODALDRAFT_379840</name>
</gene>
<reference evidence="3 4" key="1">
    <citation type="journal article" date="2018" name="Mol. Ecol.">
        <title>The obligate alkalophilic soda-lake fungus Sodiomyces alkalinus has shifted to a protein diet.</title>
        <authorList>
            <person name="Grum-Grzhimaylo A.A."/>
            <person name="Falkoski D.L."/>
            <person name="van den Heuvel J."/>
            <person name="Valero-Jimenez C.A."/>
            <person name="Min B."/>
            <person name="Choi I.G."/>
            <person name="Lipzen A."/>
            <person name="Daum C.G."/>
            <person name="Aanen D.K."/>
            <person name="Tsang A."/>
            <person name="Henrissat B."/>
            <person name="Bilanenko E.N."/>
            <person name="de Vries R.P."/>
            <person name="van Kan J.A.L."/>
            <person name="Grigoriev I.V."/>
            <person name="Debets A.J.M."/>
        </authorList>
    </citation>
    <scope>NUCLEOTIDE SEQUENCE [LARGE SCALE GENOMIC DNA]</scope>
    <source>
        <strain evidence="3 4">F11</strain>
    </source>
</reference>
<feature type="signal peptide" evidence="2">
    <location>
        <begin position="1"/>
        <end position="21"/>
    </location>
</feature>
<feature type="chain" id="PRO_5018051059" description="GPI anchored protein" evidence="2">
    <location>
        <begin position="22"/>
        <end position="454"/>
    </location>
</feature>
<name>A0A3N2PSB9_SODAK</name>
<dbReference type="OrthoDB" id="2748312at2759"/>
<evidence type="ECO:0000256" key="2">
    <source>
        <dbReference type="SAM" id="SignalP"/>
    </source>
</evidence>
<evidence type="ECO:0008006" key="5">
    <source>
        <dbReference type="Google" id="ProtNLM"/>
    </source>
</evidence>